<protein>
    <submittedName>
        <fullName evidence="2">Uncharacterized protein</fullName>
    </submittedName>
</protein>
<feature type="compositionally biased region" description="Low complexity" evidence="1">
    <location>
        <begin position="95"/>
        <end position="130"/>
    </location>
</feature>
<reference evidence="2 3" key="1">
    <citation type="submission" date="2022-11" db="EMBL/GenBank/DDBJ databases">
        <title>Whole genome sequence of Eschrichtius robustus ER-17-0199.</title>
        <authorList>
            <person name="Bruniche-Olsen A."/>
            <person name="Black A.N."/>
            <person name="Fields C.J."/>
            <person name="Walden K."/>
            <person name="Dewoody J.A."/>
        </authorList>
    </citation>
    <scope>NUCLEOTIDE SEQUENCE [LARGE SCALE GENOMIC DNA]</scope>
    <source>
        <strain evidence="2">ER-17-0199</strain>
        <tissue evidence="2">Blubber</tissue>
    </source>
</reference>
<evidence type="ECO:0000256" key="1">
    <source>
        <dbReference type="SAM" id="MobiDB-lite"/>
    </source>
</evidence>
<dbReference type="EMBL" id="JAIQCJ010002147">
    <property type="protein sequence ID" value="KAJ8781345.1"/>
    <property type="molecule type" value="Genomic_DNA"/>
</dbReference>
<evidence type="ECO:0000313" key="3">
    <source>
        <dbReference type="Proteomes" id="UP001159641"/>
    </source>
</evidence>
<comment type="caution">
    <text evidence="2">The sequence shown here is derived from an EMBL/GenBank/DDBJ whole genome shotgun (WGS) entry which is preliminary data.</text>
</comment>
<dbReference type="AlphaFoldDB" id="A0AB34GRT9"/>
<evidence type="ECO:0000313" key="2">
    <source>
        <dbReference type="EMBL" id="KAJ8781345.1"/>
    </source>
</evidence>
<organism evidence="2 3">
    <name type="scientific">Eschrichtius robustus</name>
    <name type="common">California gray whale</name>
    <name type="synonym">Eschrichtius gibbosus</name>
    <dbReference type="NCBI Taxonomy" id="9764"/>
    <lineage>
        <taxon>Eukaryota</taxon>
        <taxon>Metazoa</taxon>
        <taxon>Chordata</taxon>
        <taxon>Craniata</taxon>
        <taxon>Vertebrata</taxon>
        <taxon>Euteleostomi</taxon>
        <taxon>Mammalia</taxon>
        <taxon>Eutheria</taxon>
        <taxon>Laurasiatheria</taxon>
        <taxon>Artiodactyla</taxon>
        <taxon>Whippomorpha</taxon>
        <taxon>Cetacea</taxon>
        <taxon>Mysticeti</taxon>
        <taxon>Eschrichtiidae</taxon>
        <taxon>Eschrichtius</taxon>
    </lineage>
</organism>
<sequence>MERGKMAEAESLETAAEHERILREIESTDTACIGPTLRYPGYRGHRWAGMGGTRGQAPSGLCARPATRRASAGPSLQRTRRATSTLGEAGPPPQSRRGVPSRPSAPAAPLLCGLLLPPSGLGQPSFSLRG</sequence>
<feature type="region of interest" description="Disordered" evidence="1">
    <location>
        <begin position="50"/>
        <end position="130"/>
    </location>
</feature>
<name>A0AB34GRT9_ESCRO</name>
<accession>A0AB34GRT9</accession>
<proteinExistence type="predicted"/>
<feature type="compositionally biased region" description="Polar residues" evidence="1">
    <location>
        <begin position="74"/>
        <end position="86"/>
    </location>
</feature>
<keyword evidence="3" id="KW-1185">Reference proteome</keyword>
<gene>
    <name evidence="2" type="ORF">J1605_011329</name>
</gene>
<dbReference type="Proteomes" id="UP001159641">
    <property type="component" value="Unassembled WGS sequence"/>
</dbReference>